<dbReference type="Proteomes" id="UP000749293">
    <property type="component" value="Unassembled WGS sequence"/>
</dbReference>
<evidence type="ECO:0000256" key="2">
    <source>
        <dbReference type="PROSITE-ProRule" id="PRU00035"/>
    </source>
</evidence>
<reference evidence="6" key="1">
    <citation type="submission" date="2020-03" db="EMBL/GenBank/DDBJ databases">
        <title>Site-based positive gene gene selection in Geosmithia morbida across the United States reveals a broad range of putative effectors and factors for local host and environmental adapation.</title>
        <authorList>
            <person name="Onufrak A."/>
            <person name="Murdoch R.W."/>
            <person name="Gazis R."/>
            <person name="Huff M."/>
            <person name="Staton M."/>
            <person name="Klingeman W."/>
            <person name="Hadziabdic D."/>
        </authorList>
    </citation>
    <scope>NUCLEOTIDE SEQUENCE</scope>
    <source>
        <strain evidence="6">1262</strain>
    </source>
</reference>
<dbReference type="InterPro" id="IPR001487">
    <property type="entry name" value="Bromodomain"/>
</dbReference>
<feature type="compositionally biased region" description="Basic and acidic residues" evidence="3">
    <location>
        <begin position="54"/>
        <end position="67"/>
    </location>
</feature>
<dbReference type="SUPFAM" id="SSF47370">
    <property type="entry name" value="Bromodomain"/>
    <property type="match status" value="1"/>
</dbReference>
<dbReference type="RefSeq" id="XP_035325332.1">
    <property type="nucleotide sequence ID" value="XM_035462402.1"/>
</dbReference>
<feature type="compositionally biased region" description="Low complexity" evidence="3">
    <location>
        <begin position="318"/>
        <end position="335"/>
    </location>
</feature>
<gene>
    <name evidence="6" type="ORF">GMORB2_0416</name>
</gene>
<organism evidence="6 7">
    <name type="scientific">Geosmithia morbida</name>
    <dbReference type="NCBI Taxonomy" id="1094350"/>
    <lineage>
        <taxon>Eukaryota</taxon>
        <taxon>Fungi</taxon>
        <taxon>Dikarya</taxon>
        <taxon>Ascomycota</taxon>
        <taxon>Pezizomycotina</taxon>
        <taxon>Sordariomycetes</taxon>
        <taxon>Hypocreomycetidae</taxon>
        <taxon>Hypocreales</taxon>
        <taxon>Bionectriaceae</taxon>
        <taxon>Geosmithia</taxon>
    </lineage>
</organism>
<comment type="caution">
    <text evidence="6">The sequence shown here is derived from an EMBL/GenBank/DDBJ whole genome shotgun (WGS) entry which is preliminary data.</text>
</comment>
<evidence type="ECO:0000256" key="1">
    <source>
        <dbReference type="ARBA" id="ARBA00023117"/>
    </source>
</evidence>
<sequence length="496" mass="54828">MSAPPTSAPSTTAPAARTEASSASALASSQAQTQAQAQAQAQAQTRDSPASKRNGHEDEPFSWLERHPFPRNPHPIFVIILAGPDEQPFGIQKDFLCHRSPYFKEYFADKTQDAVEHVVKLPETPTDVFGLAQNYMFTGKVGTDSESGPRQEPPAYEALVDLWKLGHKLKIDGLCEKTLTAMKDCRRVTKRIPSTPLLIQVWKDTPEGSALRQLLLSWAAEYMRSSVSRAEFAKSLPQEVLSELVVKMSSFEEPAEDEYEREEANETDAPQRDPLPGATPGGSAKKNVHYLDTPSDEETLGSSSKRSRHSTGGIVTPSAGAGAGASNSSSSSSSSLQDQRAASVGGKRQQRAPLPKTQKRRTSGQFLDGRAFSTGQKLDFCADLLTRMLSGPGFWTRLVGPFKEPVVPKEDGVPDYFDKVKKPMDLSTIKGKMDRAEYRDDEEFLSDMRQIFENCFLYWNKGDPMWLAGEKLQKTFEEKYSGMNKWISKMGNDDGD</sequence>
<dbReference type="PANTHER" id="PTHR22880:SF225">
    <property type="entry name" value="BROMODOMAIN-CONTAINING PROTEIN BET-1-RELATED"/>
    <property type="match status" value="1"/>
</dbReference>
<dbReference type="GO" id="GO:0005634">
    <property type="term" value="C:nucleus"/>
    <property type="evidence" value="ECO:0007669"/>
    <property type="project" value="TreeGrafter"/>
</dbReference>
<dbReference type="PROSITE" id="PS50097">
    <property type="entry name" value="BTB"/>
    <property type="match status" value="1"/>
</dbReference>
<dbReference type="Pfam" id="PF00439">
    <property type="entry name" value="Bromodomain"/>
    <property type="match status" value="1"/>
</dbReference>
<protein>
    <submittedName>
        <fullName evidence="6">BROMO protein</fullName>
    </submittedName>
</protein>
<feature type="domain" description="Bromo" evidence="4">
    <location>
        <begin position="401"/>
        <end position="466"/>
    </location>
</feature>
<dbReference type="GO" id="GO:0006355">
    <property type="term" value="P:regulation of DNA-templated transcription"/>
    <property type="evidence" value="ECO:0007669"/>
    <property type="project" value="TreeGrafter"/>
</dbReference>
<dbReference type="GO" id="GO:0000785">
    <property type="term" value="C:chromatin"/>
    <property type="evidence" value="ECO:0007669"/>
    <property type="project" value="TreeGrafter"/>
</dbReference>
<evidence type="ECO:0000259" key="4">
    <source>
        <dbReference type="PROSITE" id="PS50014"/>
    </source>
</evidence>
<dbReference type="InterPro" id="IPR000210">
    <property type="entry name" value="BTB/POZ_dom"/>
</dbReference>
<dbReference type="PANTHER" id="PTHR22880">
    <property type="entry name" value="FALZ-RELATED BROMODOMAIN-CONTAINING PROTEINS"/>
    <property type="match status" value="1"/>
</dbReference>
<keyword evidence="7" id="KW-1185">Reference proteome</keyword>
<feature type="region of interest" description="Disordered" evidence="3">
    <location>
        <begin position="1"/>
        <end position="67"/>
    </location>
</feature>
<dbReference type="InterPro" id="IPR036427">
    <property type="entry name" value="Bromodomain-like_sf"/>
</dbReference>
<name>A0A9P5D8D7_9HYPO</name>
<dbReference type="SUPFAM" id="SSF54695">
    <property type="entry name" value="POZ domain"/>
    <property type="match status" value="1"/>
</dbReference>
<feature type="domain" description="BTB" evidence="5">
    <location>
        <begin position="78"/>
        <end position="145"/>
    </location>
</feature>
<dbReference type="Gene3D" id="3.30.710.10">
    <property type="entry name" value="Potassium Channel Kv1.1, Chain A"/>
    <property type="match status" value="1"/>
</dbReference>
<evidence type="ECO:0000313" key="6">
    <source>
        <dbReference type="EMBL" id="KAF4126680.1"/>
    </source>
</evidence>
<dbReference type="Gene3D" id="1.20.920.10">
    <property type="entry name" value="Bromodomain-like"/>
    <property type="match status" value="1"/>
</dbReference>
<dbReference type="AlphaFoldDB" id="A0A9P5D8D7"/>
<dbReference type="OrthoDB" id="21449at2759"/>
<dbReference type="EMBL" id="JAANYQ010000001">
    <property type="protein sequence ID" value="KAF4126680.1"/>
    <property type="molecule type" value="Genomic_DNA"/>
</dbReference>
<feature type="compositionally biased region" description="Low complexity" evidence="3">
    <location>
        <begin position="1"/>
        <end position="45"/>
    </location>
</feature>
<keyword evidence="1 2" id="KW-0103">Bromodomain</keyword>
<evidence type="ECO:0000259" key="5">
    <source>
        <dbReference type="PROSITE" id="PS50097"/>
    </source>
</evidence>
<dbReference type="CDD" id="cd18186">
    <property type="entry name" value="BTB_POZ_ZBTB_KLHL-like"/>
    <property type="match status" value="1"/>
</dbReference>
<proteinExistence type="predicted"/>
<dbReference type="PRINTS" id="PR00503">
    <property type="entry name" value="BROMODOMAIN"/>
</dbReference>
<dbReference type="PROSITE" id="PS50014">
    <property type="entry name" value="BROMODOMAIN_2"/>
    <property type="match status" value="1"/>
</dbReference>
<accession>A0A9P5D8D7</accession>
<evidence type="ECO:0000313" key="7">
    <source>
        <dbReference type="Proteomes" id="UP000749293"/>
    </source>
</evidence>
<feature type="compositionally biased region" description="Acidic residues" evidence="3">
    <location>
        <begin position="253"/>
        <end position="266"/>
    </location>
</feature>
<dbReference type="SMART" id="SM00297">
    <property type="entry name" value="BROMO"/>
    <property type="match status" value="1"/>
</dbReference>
<dbReference type="GeneID" id="55966646"/>
<dbReference type="InterPro" id="IPR050935">
    <property type="entry name" value="Bromo_chromatin_reader"/>
</dbReference>
<feature type="region of interest" description="Disordered" evidence="3">
    <location>
        <begin position="251"/>
        <end position="368"/>
    </location>
</feature>
<dbReference type="InterPro" id="IPR011333">
    <property type="entry name" value="SKP1/BTB/POZ_sf"/>
</dbReference>
<dbReference type="GO" id="GO:0006338">
    <property type="term" value="P:chromatin remodeling"/>
    <property type="evidence" value="ECO:0007669"/>
    <property type="project" value="TreeGrafter"/>
</dbReference>
<dbReference type="Pfam" id="PF00651">
    <property type="entry name" value="BTB"/>
    <property type="match status" value="1"/>
</dbReference>
<evidence type="ECO:0000256" key="3">
    <source>
        <dbReference type="SAM" id="MobiDB-lite"/>
    </source>
</evidence>